<dbReference type="Pfam" id="PF00583">
    <property type="entry name" value="Acetyltransf_1"/>
    <property type="match status" value="1"/>
</dbReference>
<dbReference type="CDD" id="cd04301">
    <property type="entry name" value="NAT_SF"/>
    <property type="match status" value="1"/>
</dbReference>
<dbReference type="GO" id="GO:0016747">
    <property type="term" value="F:acyltransferase activity, transferring groups other than amino-acyl groups"/>
    <property type="evidence" value="ECO:0007669"/>
    <property type="project" value="InterPro"/>
</dbReference>
<evidence type="ECO:0000259" key="1">
    <source>
        <dbReference type="PROSITE" id="PS51186"/>
    </source>
</evidence>
<dbReference type="AlphaFoldDB" id="A0A9X1S539"/>
<comment type="caution">
    <text evidence="2">The sequence shown here is derived from an EMBL/GenBank/DDBJ whole genome shotgun (WGS) entry which is preliminary data.</text>
</comment>
<dbReference type="Gene3D" id="3.40.630.30">
    <property type="match status" value="1"/>
</dbReference>
<dbReference type="RefSeq" id="WP_227906932.1">
    <property type="nucleotide sequence ID" value="NZ_CP095461.1"/>
</dbReference>
<reference evidence="2" key="1">
    <citation type="submission" date="2021-10" db="EMBL/GenBank/DDBJ databases">
        <title>Novel species in genus Arthrobacter.</title>
        <authorList>
            <person name="Liu Y."/>
        </authorList>
    </citation>
    <scope>NUCLEOTIDE SEQUENCE</scope>
    <source>
        <strain evidence="2">Zg-Y809</strain>
    </source>
</reference>
<dbReference type="SUPFAM" id="SSF55729">
    <property type="entry name" value="Acyl-CoA N-acyltransferases (Nat)"/>
    <property type="match status" value="1"/>
</dbReference>
<dbReference type="InterPro" id="IPR000182">
    <property type="entry name" value="GNAT_dom"/>
</dbReference>
<proteinExistence type="predicted"/>
<accession>A0A9X1S539</accession>
<evidence type="ECO:0000313" key="2">
    <source>
        <dbReference type="EMBL" id="MCC3268408.1"/>
    </source>
</evidence>
<dbReference type="InterPro" id="IPR016181">
    <property type="entry name" value="Acyl_CoA_acyltransferase"/>
</dbReference>
<protein>
    <submittedName>
        <fullName evidence="2">GNAT family N-acetyltransferase</fullName>
    </submittedName>
</protein>
<dbReference type="PROSITE" id="PS51186">
    <property type="entry name" value="GNAT"/>
    <property type="match status" value="1"/>
</dbReference>
<dbReference type="EMBL" id="JAJFZP010000004">
    <property type="protein sequence ID" value="MCC3268408.1"/>
    <property type="molecule type" value="Genomic_DNA"/>
</dbReference>
<organism evidence="2 3">
    <name type="scientific">Arthrobacter gengyunqii</name>
    <dbReference type="NCBI Taxonomy" id="2886940"/>
    <lineage>
        <taxon>Bacteria</taxon>
        <taxon>Bacillati</taxon>
        <taxon>Actinomycetota</taxon>
        <taxon>Actinomycetes</taxon>
        <taxon>Micrococcales</taxon>
        <taxon>Micrococcaceae</taxon>
        <taxon>Arthrobacter</taxon>
    </lineage>
</organism>
<gene>
    <name evidence="2" type="ORF">LJ751_03390</name>
</gene>
<name>A0A9X1S539_9MICC</name>
<sequence length="216" mass="23952">MRVLNDDLLETWVTGWSRARGYQTRREGRFPAVLLHDKTNDWEYFALEPSPDEFAALASSARMSPERLFTIVTERVNETRGTALVYGLNVRSTDEVFMTMDMIGQDIEDPRPLDGFDCETQRSGTVGTVTVTAGGELAASGSVAIVDDTAVYDRIVTEPGYRRRGLGSYVMRALTAVALEHDVDAGLLVATADGLELYRYLGWENVASVVMFEPKL</sequence>
<feature type="domain" description="N-acetyltransferase" evidence="1">
    <location>
        <begin position="88"/>
        <end position="216"/>
    </location>
</feature>
<evidence type="ECO:0000313" key="3">
    <source>
        <dbReference type="Proteomes" id="UP001139264"/>
    </source>
</evidence>
<dbReference type="Proteomes" id="UP001139264">
    <property type="component" value="Unassembled WGS sequence"/>
</dbReference>